<dbReference type="PROSITE" id="PS50931">
    <property type="entry name" value="HTH_LYSR"/>
    <property type="match status" value="1"/>
</dbReference>
<keyword evidence="7" id="KW-1185">Reference proteome</keyword>
<name>A0A1X1EKS4_PANCY</name>
<dbReference type="InterPro" id="IPR005119">
    <property type="entry name" value="LysR_subst-bd"/>
</dbReference>
<dbReference type="RefSeq" id="WP_084879243.1">
    <property type="nucleotide sequence ID" value="NZ_JAGGMY010000002.1"/>
</dbReference>
<dbReference type="PANTHER" id="PTHR30537">
    <property type="entry name" value="HTH-TYPE TRANSCRIPTIONAL REGULATOR"/>
    <property type="match status" value="1"/>
</dbReference>
<comment type="caution">
    <text evidence="6">The sequence shown here is derived from an EMBL/GenBank/DDBJ whole genome shotgun (WGS) entry which is preliminary data.</text>
</comment>
<dbReference type="PANTHER" id="PTHR30537:SF58">
    <property type="entry name" value="HTH-TYPE TRANSCRIPTIONAL REGULATOR PERR"/>
    <property type="match status" value="1"/>
</dbReference>
<evidence type="ECO:0000256" key="1">
    <source>
        <dbReference type="ARBA" id="ARBA00009437"/>
    </source>
</evidence>
<evidence type="ECO:0000313" key="7">
    <source>
        <dbReference type="Proteomes" id="UP000193749"/>
    </source>
</evidence>
<gene>
    <name evidence="6" type="ORF">HA50_23175</name>
</gene>
<keyword evidence="3" id="KW-0238">DNA-binding</keyword>
<dbReference type="InterPro" id="IPR036390">
    <property type="entry name" value="WH_DNA-bd_sf"/>
</dbReference>
<accession>A0A1X1EKS4</accession>
<dbReference type="SUPFAM" id="SSF53850">
    <property type="entry name" value="Periplasmic binding protein-like II"/>
    <property type="match status" value="1"/>
</dbReference>
<sequence length="297" mass="33083">MLDKLTGMRTFVAAVQTGSFVAAADKLSMSPQMVARHIAALEQQLATRLLNRTTRRQSLTPAGCQYFRRCEAILKAIDDAENEASGTTAVPSGTLRLNAPVTFGRYALVNFLSQFLQRYPQMSIELTLSDDVINPAAESFDMVIRIGDLDKNLRFAAKPLPAWRLIACAAPQYLAKHGWPQHPSDLHHHECLGFSPWPAGLTHQWPFLSTEGLTGVTINARLTINDWGAILEAAIQGTGVLIGYEKGLEQPIKQGQLVTILVDYKIPERAMHLLYEPSRASETRYRVFIDELCEFFN</sequence>
<dbReference type="GO" id="GO:0006351">
    <property type="term" value="P:DNA-templated transcription"/>
    <property type="evidence" value="ECO:0007669"/>
    <property type="project" value="TreeGrafter"/>
</dbReference>
<dbReference type="InterPro" id="IPR058163">
    <property type="entry name" value="LysR-type_TF_proteobact-type"/>
</dbReference>
<dbReference type="GO" id="GO:0043565">
    <property type="term" value="F:sequence-specific DNA binding"/>
    <property type="evidence" value="ECO:0007669"/>
    <property type="project" value="TreeGrafter"/>
</dbReference>
<evidence type="ECO:0000256" key="2">
    <source>
        <dbReference type="ARBA" id="ARBA00023015"/>
    </source>
</evidence>
<dbReference type="Gene3D" id="1.10.10.10">
    <property type="entry name" value="Winged helix-like DNA-binding domain superfamily/Winged helix DNA-binding domain"/>
    <property type="match status" value="1"/>
</dbReference>
<protein>
    <submittedName>
        <fullName evidence="6">LysR family transcriptional regulator</fullName>
    </submittedName>
</protein>
<feature type="domain" description="HTH lysR-type" evidence="5">
    <location>
        <begin position="3"/>
        <end position="60"/>
    </location>
</feature>
<dbReference type="EMBL" id="MLJI01000002">
    <property type="protein sequence ID" value="ORM89525.1"/>
    <property type="molecule type" value="Genomic_DNA"/>
</dbReference>
<dbReference type="FunFam" id="1.10.10.10:FF:000001">
    <property type="entry name" value="LysR family transcriptional regulator"/>
    <property type="match status" value="1"/>
</dbReference>
<keyword evidence="2" id="KW-0805">Transcription regulation</keyword>
<evidence type="ECO:0000256" key="3">
    <source>
        <dbReference type="ARBA" id="ARBA00023125"/>
    </source>
</evidence>
<dbReference type="OrthoDB" id="9815676at2"/>
<reference evidence="6 7" key="1">
    <citation type="journal article" date="2017" name="Antonie Van Leeuwenhoek">
        <title>Phylogenomic resolution of the bacterial genus Pantoea and its relationship with Erwinia and Tatumella.</title>
        <authorList>
            <person name="Palmer M."/>
            <person name="Steenkamp E.T."/>
            <person name="Coetzee M.P."/>
            <person name="Chan W.Y."/>
            <person name="van Zyl E."/>
            <person name="De Maayer P."/>
            <person name="Coutinho T.A."/>
            <person name="Blom J."/>
            <person name="Smits T.H."/>
            <person name="Duffy B."/>
            <person name="Venter S.N."/>
        </authorList>
    </citation>
    <scope>NUCLEOTIDE SEQUENCE [LARGE SCALE GENOMIC DNA]</scope>
    <source>
        <strain evidence="6 7">LMG 2657</strain>
    </source>
</reference>
<dbReference type="Proteomes" id="UP000193749">
    <property type="component" value="Unassembled WGS sequence"/>
</dbReference>
<evidence type="ECO:0000259" key="5">
    <source>
        <dbReference type="PROSITE" id="PS50931"/>
    </source>
</evidence>
<evidence type="ECO:0000313" key="6">
    <source>
        <dbReference type="EMBL" id="ORM89525.1"/>
    </source>
</evidence>
<comment type="similarity">
    <text evidence="1">Belongs to the LysR transcriptional regulatory family.</text>
</comment>
<proteinExistence type="inferred from homology"/>
<dbReference type="InterPro" id="IPR036388">
    <property type="entry name" value="WH-like_DNA-bd_sf"/>
</dbReference>
<dbReference type="GO" id="GO:0003700">
    <property type="term" value="F:DNA-binding transcription factor activity"/>
    <property type="evidence" value="ECO:0007669"/>
    <property type="project" value="InterPro"/>
</dbReference>
<dbReference type="Pfam" id="PF00126">
    <property type="entry name" value="HTH_1"/>
    <property type="match status" value="1"/>
</dbReference>
<dbReference type="Gene3D" id="3.40.190.290">
    <property type="match status" value="1"/>
</dbReference>
<dbReference type="STRING" id="55209.HA50_23175"/>
<keyword evidence="4" id="KW-0804">Transcription</keyword>
<organism evidence="6 7">
    <name type="scientific">Pantoea cypripedii</name>
    <name type="common">Pectobacterium cypripedii</name>
    <name type="synonym">Erwinia cypripedii</name>
    <dbReference type="NCBI Taxonomy" id="55209"/>
    <lineage>
        <taxon>Bacteria</taxon>
        <taxon>Pseudomonadati</taxon>
        <taxon>Pseudomonadota</taxon>
        <taxon>Gammaproteobacteria</taxon>
        <taxon>Enterobacterales</taxon>
        <taxon>Erwiniaceae</taxon>
        <taxon>Pantoea</taxon>
    </lineage>
</organism>
<evidence type="ECO:0000256" key="4">
    <source>
        <dbReference type="ARBA" id="ARBA00023163"/>
    </source>
</evidence>
<dbReference type="AlphaFoldDB" id="A0A1X1EKS4"/>
<dbReference type="InterPro" id="IPR000847">
    <property type="entry name" value="LysR_HTH_N"/>
</dbReference>
<dbReference type="Pfam" id="PF03466">
    <property type="entry name" value="LysR_substrate"/>
    <property type="match status" value="1"/>
</dbReference>
<dbReference type="SUPFAM" id="SSF46785">
    <property type="entry name" value="Winged helix' DNA-binding domain"/>
    <property type="match status" value="1"/>
</dbReference>